<dbReference type="HOGENOM" id="CLU_1443193_0_0_1"/>
<feature type="compositionally biased region" description="Basic and acidic residues" evidence="1">
    <location>
        <begin position="111"/>
        <end position="123"/>
    </location>
</feature>
<dbReference type="Gramene" id="ONIVA02G32410.3">
    <property type="protein sequence ID" value="ONIVA02G32410.3"/>
    <property type="gene ID" value="ONIVA02G32410"/>
</dbReference>
<dbReference type="EnsemblPlants" id="ONIVA02G32410.3">
    <property type="protein sequence ID" value="ONIVA02G32410.3"/>
    <property type="gene ID" value="ONIVA02G32410"/>
</dbReference>
<reference evidence="2" key="2">
    <citation type="submission" date="2018-04" db="EMBL/GenBank/DDBJ databases">
        <title>OnivRS2 (Oryza nivara Reference Sequence Version 2).</title>
        <authorList>
            <person name="Zhang J."/>
            <person name="Kudrna D."/>
            <person name="Lee S."/>
            <person name="Talag J."/>
            <person name="Rajasekar S."/>
            <person name="Welchert J."/>
            <person name="Hsing Y.-I."/>
            <person name="Wing R.A."/>
        </authorList>
    </citation>
    <scope>NUCLEOTIDE SEQUENCE [LARGE SCALE GENOMIC DNA]</scope>
    <source>
        <strain evidence="2">SL10</strain>
    </source>
</reference>
<sequence>MHLQRLAVHAFRSHRRSWGGRIVLVLRGVHLVLCLLCDNSIHDNSRHFAGELYQDLSAQAPNFSWKQTATTISEAQTHRKKEIPKKHGGSNWRERNQSPDGSPIYSVSHQEMAREREGPRMEQRVPSSSIRAGDAGRARARGGGLRLNGSGFSSRRHALSSPLVFLFLSICSREERERGGRGGEEDEA</sequence>
<feature type="region of interest" description="Disordered" evidence="1">
    <location>
        <begin position="73"/>
        <end position="153"/>
    </location>
</feature>
<keyword evidence="3" id="KW-1185">Reference proteome</keyword>
<proteinExistence type="predicted"/>
<organism evidence="2">
    <name type="scientific">Oryza nivara</name>
    <name type="common">Indian wild rice</name>
    <name type="synonym">Oryza sativa f. spontanea</name>
    <dbReference type="NCBI Taxonomy" id="4536"/>
    <lineage>
        <taxon>Eukaryota</taxon>
        <taxon>Viridiplantae</taxon>
        <taxon>Streptophyta</taxon>
        <taxon>Embryophyta</taxon>
        <taxon>Tracheophyta</taxon>
        <taxon>Spermatophyta</taxon>
        <taxon>Magnoliopsida</taxon>
        <taxon>Liliopsida</taxon>
        <taxon>Poales</taxon>
        <taxon>Poaceae</taxon>
        <taxon>BOP clade</taxon>
        <taxon>Oryzoideae</taxon>
        <taxon>Oryzeae</taxon>
        <taxon>Oryzinae</taxon>
        <taxon>Oryza</taxon>
    </lineage>
</organism>
<reference evidence="2" key="1">
    <citation type="submission" date="2015-04" db="UniProtKB">
        <authorList>
            <consortium name="EnsemblPlants"/>
        </authorList>
    </citation>
    <scope>IDENTIFICATION</scope>
    <source>
        <strain evidence="2">SL10</strain>
    </source>
</reference>
<protein>
    <submittedName>
        <fullName evidence="2">Uncharacterized protein</fullName>
    </submittedName>
</protein>
<dbReference type="AlphaFoldDB" id="A0A0E0GBY9"/>
<evidence type="ECO:0000256" key="1">
    <source>
        <dbReference type="SAM" id="MobiDB-lite"/>
    </source>
</evidence>
<name>A0A0E0GBY9_ORYNI</name>
<evidence type="ECO:0000313" key="2">
    <source>
        <dbReference type="EnsemblPlants" id="ONIVA02G32410.3"/>
    </source>
</evidence>
<feature type="compositionally biased region" description="Basic residues" evidence="1">
    <location>
        <begin position="78"/>
        <end position="88"/>
    </location>
</feature>
<accession>A0A0E0GBY9</accession>
<dbReference type="Proteomes" id="UP000006591">
    <property type="component" value="Chromosome 2"/>
</dbReference>
<evidence type="ECO:0000313" key="3">
    <source>
        <dbReference type="Proteomes" id="UP000006591"/>
    </source>
</evidence>